<evidence type="ECO:0000313" key="11">
    <source>
        <dbReference type="Proteomes" id="UP001152759"/>
    </source>
</evidence>
<dbReference type="Gene3D" id="3.30.540.10">
    <property type="entry name" value="Fructose-1,6-Bisphosphatase, subunit A, domain 1"/>
    <property type="match status" value="1"/>
</dbReference>
<feature type="binding site" evidence="8">
    <location>
        <position position="70"/>
    </location>
    <ligand>
        <name>Mg(2+)</name>
        <dbReference type="ChEBI" id="CHEBI:18420"/>
        <label>1</label>
        <note>catalytic</note>
    </ligand>
</feature>
<organism evidence="10 11">
    <name type="scientific">Bemisia tabaci</name>
    <name type="common">Sweetpotato whitefly</name>
    <name type="synonym">Aleurodes tabaci</name>
    <dbReference type="NCBI Taxonomy" id="7038"/>
    <lineage>
        <taxon>Eukaryota</taxon>
        <taxon>Metazoa</taxon>
        <taxon>Ecdysozoa</taxon>
        <taxon>Arthropoda</taxon>
        <taxon>Hexapoda</taxon>
        <taxon>Insecta</taxon>
        <taxon>Pterygota</taxon>
        <taxon>Neoptera</taxon>
        <taxon>Paraneoptera</taxon>
        <taxon>Hemiptera</taxon>
        <taxon>Sternorrhyncha</taxon>
        <taxon>Aleyrodoidea</taxon>
        <taxon>Aleyrodidae</taxon>
        <taxon>Aleyrodinae</taxon>
        <taxon>Bemisia</taxon>
    </lineage>
</organism>
<dbReference type="GO" id="GO:0007165">
    <property type="term" value="P:signal transduction"/>
    <property type="evidence" value="ECO:0007669"/>
    <property type="project" value="TreeGrafter"/>
</dbReference>
<feature type="binding site" evidence="8">
    <location>
        <position position="199"/>
    </location>
    <ligand>
        <name>Mg(2+)</name>
        <dbReference type="ChEBI" id="CHEBI:18420"/>
        <label>1</label>
        <note>catalytic</note>
    </ligand>
</feature>
<comment type="pathway">
    <text evidence="3 9">Polyol metabolism; myo-inositol biosynthesis; myo-inositol from D-glucose 6-phosphate: step 2/2.</text>
</comment>
<dbReference type="PRINTS" id="PR00377">
    <property type="entry name" value="IMPHPHTASES"/>
</dbReference>
<dbReference type="InterPro" id="IPR033942">
    <property type="entry name" value="IMPase"/>
</dbReference>
<keyword evidence="5 8" id="KW-0479">Metal-binding</keyword>
<dbReference type="EMBL" id="OU963871">
    <property type="protein sequence ID" value="CAH0383630.1"/>
    <property type="molecule type" value="Genomic_DNA"/>
</dbReference>
<dbReference type="InterPro" id="IPR020550">
    <property type="entry name" value="Inositol_monophosphatase_CS"/>
</dbReference>
<evidence type="ECO:0000256" key="5">
    <source>
        <dbReference type="ARBA" id="ARBA00022723"/>
    </source>
</evidence>
<name>A0A9P0EZQ7_BEMTA</name>
<evidence type="ECO:0000256" key="8">
    <source>
        <dbReference type="PIRSR" id="PIRSR600760-2"/>
    </source>
</evidence>
<feature type="non-terminal residue" evidence="10">
    <location>
        <position position="1"/>
    </location>
</feature>
<accession>A0A9P0EZQ7</accession>
<dbReference type="InterPro" id="IPR020583">
    <property type="entry name" value="Inositol_monoP_metal-BS"/>
</dbReference>
<dbReference type="Pfam" id="PF00459">
    <property type="entry name" value="Inositol_P"/>
    <property type="match status" value="1"/>
</dbReference>
<dbReference type="GO" id="GO:0046872">
    <property type="term" value="F:metal ion binding"/>
    <property type="evidence" value="ECO:0007669"/>
    <property type="project" value="UniProtKB-KW"/>
</dbReference>
<dbReference type="Proteomes" id="UP001152759">
    <property type="component" value="Chromosome 10"/>
</dbReference>
<dbReference type="Gene3D" id="3.40.190.80">
    <property type="match status" value="1"/>
</dbReference>
<evidence type="ECO:0000256" key="4">
    <source>
        <dbReference type="ARBA" id="ARBA00009759"/>
    </source>
</evidence>
<evidence type="ECO:0000256" key="2">
    <source>
        <dbReference type="ARBA" id="ARBA00001946"/>
    </source>
</evidence>
<proteinExistence type="inferred from homology"/>
<dbReference type="FunFam" id="3.30.540.10:FF:000004">
    <property type="entry name" value="Inositol-1-monophosphatase"/>
    <property type="match status" value="1"/>
</dbReference>
<dbReference type="EC" id="3.1.3.25" evidence="9"/>
<dbReference type="SUPFAM" id="SSF56655">
    <property type="entry name" value="Carbohydrate phosphatase"/>
    <property type="match status" value="1"/>
</dbReference>
<dbReference type="PANTHER" id="PTHR20854:SF4">
    <property type="entry name" value="INOSITOL-1-MONOPHOSPHATASE-RELATED"/>
    <property type="match status" value="1"/>
</dbReference>
<dbReference type="PRINTS" id="PR00378">
    <property type="entry name" value="LIIMPHPHTASE"/>
</dbReference>
<dbReference type="CDD" id="cd01639">
    <property type="entry name" value="IMPase"/>
    <property type="match status" value="1"/>
</dbReference>
<dbReference type="PROSITE" id="PS00630">
    <property type="entry name" value="IMP_2"/>
    <property type="match status" value="1"/>
</dbReference>
<dbReference type="AlphaFoldDB" id="A0A9P0EZQ7"/>
<comment type="similarity">
    <text evidence="4 9">Belongs to the inositol monophosphatase superfamily.</text>
</comment>
<gene>
    <name evidence="10" type="ORF">BEMITA_LOCUS3066</name>
</gene>
<evidence type="ECO:0000256" key="6">
    <source>
        <dbReference type="ARBA" id="ARBA00022801"/>
    </source>
</evidence>
<reference evidence="10" key="1">
    <citation type="submission" date="2021-12" db="EMBL/GenBank/DDBJ databases">
        <authorList>
            <person name="King R."/>
        </authorList>
    </citation>
    <scope>NUCLEOTIDE SEQUENCE</scope>
</reference>
<evidence type="ECO:0000313" key="10">
    <source>
        <dbReference type="EMBL" id="CAH0383630.1"/>
    </source>
</evidence>
<feature type="binding site" evidence="8">
    <location>
        <position position="73"/>
    </location>
    <ligand>
        <name>Mg(2+)</name>
        <dbReference type="ChEBI" id="CHEBI:18420"/>
        <label>1</label>
        <note>catalytic</note>
    </ligand>
</feature>
<evidence type="ECO:0000256" key="3">
    <source>
        <dbReference type="ARBA" id="ARBA00005152"/>
    </source>
</evidence>
<evidence type="ECO:0000256" key="7">
    <source>
        <dbReference type="ARBA" id="ARBA00022842"/>
    </source>
</evidence>
<protein>
    <recommendedName>
        <fullName evidence="9">Inositol-1-monophosphatase</fullName>
        <ecNumber evidence="9">3.1.3.25</ecNumber>
    </recommendedName>
</protein>
<comment type="cofactor">
    <cofactor evidence="2 8 9">
        <name>Mg(2+)</name>
        <dbReference type="ChEBI" id="CHEBI:18420"/>
    </cofactor>
</comment>
<keyword evidence="7 8" id="KW-0460">Magnesium</keyword>
<comment type="catalytic activity">
    <reaction evidence="1 9">
        <text>a myo-inositol phosphate + H2O = myo-inositol + phosphate</text>
        <dbReference type="Rhea" id="RHEA:24056"/>
        <dbReference type="ChEBI" id="CHEBI:15377"/>
        <dbReference type="ChEBI" id="CHEBI:17268"/>
        <dbReference type="ChEBI" id="CHEBI:43474"/>
        <dbReference type="ChEBI" id="CHEBI:84139"/>
        <dbReference type="EC" id="3.1.3.25"/>
    </reaction>
</comment>
<sequence>QLIRDRIWKTKSVKTKASESDLVTETDHEIEALFIDDITKAYPNHKFIGEETTASGKEVTLTDDPTWIIDPVDGTLNFVHGYPNACISVALVVNKTLEIGIIYNPVCEMLFTARKGRGAFLNGAPIKVSKTKELSRSLITIEFGTKKSKEESDIVMQNINILRPLTQGIRCIGSAALNMAMVALGGSDAYFEYGIHAWDYAAGTLLIQEAGGVVIDPAGGPIDLFSCRMLCASTPTLAQEISKLIKQHYPTRDL</sequence>
<evidence type="ECO:0000256" key="1">
    <source>
        <dbReference type="ARBA" id="ARBA00001033"/>
    </source>
</evidence>
<dbReference type="GO" id="GO:0006020">
    <property type="term" value="P:inositol metabolic process"/>
    <property type="evidence" value="ECO:0007669"/>
    <property type="project" value="TreeGrafter"/>
</dbReference>
<dbReference type="InterPro" id="IPR000760">
    <property type="entry name" value="Inositol_monophosphatase-like"/>
</dbReference>
<feature type="binding site" evidence="8">
    <location>
        <position position="50"/>
    </location>
    <ligand>
        <name>Mg(2+)</name>
        <dbReference type="ChEBI" id="CHEBI:18420"/>
        <label>1</label>
        <note>catalytic</note>
    </ligand>
</feature>
<evidence type="ECO:0000256" key="9">
    <source>
        <dbReference type="RuleBase" id="RU364068"/>
    </source>
</evidence>
<dbReference type="InterPro" id="IPR020552">
    <property type="entry name" value="Inositol_monoPase_Li-sen"/>
</dbReference>
<keyword evidence="6 9" id="KW-0378">Hydrolase</keyword>
<dbReference type="GO" id="GO:0046854">
    <property type="term" value="P:phosphatidylinositol phosphate biosynthetic process"/>
    <property type="evidence" value="ECO:0007669"/>
    <property type="project" value="InterPro"/>
</dbReference>
<dbReference type="GO" id="GO:0008934">
    <property type="term" value="F:inositol monophosphate 1-phosphatase activity"/>
    <property type="evidence" value="ECO:0007669"/>
    <property type="project" value="InterPro"/>
</dbReference>
<dbReference type="PANTHER" id="PTHR20854">
    <property type="entry name" value="INOSITOL MONOPHOSPHATASE"/>
    <property type="match status" value="1"/>
</dbReference>
<dbReference type="PROSITE" id="PS00629">
    <property type="entry name" value="IMP_1"/>
    <property type="match status" value="1"/>
</dbReference>
<dbReference type="FunFam" id="3.40.190.80:FF:000002">
    <property type="entry name" value="Inositol-1-monophosphatase"/>
    <property type="match status" value="1"/>
</dbReference>
<keyword evidence="11" id="KW-1185">Reference proteome</keyword>